<dbReference type="Proteomes" id="UP000054721">
    <property type="component" value="Unassembled WGS sequence"/>
</dbReference>
<dbReference type="EMBL" id="JYDW01003848">
    <property type="protein sequence ID" value="KRZ37389.1"/>
    <property type="molecule type" value="Genomic_DNA"/>
</dbReference>
<keyword evidence="2" id="KW-1185">Reference proteome</keyword>
<evidence type="ECO:0000313" key="2">
    <source>
        <dbReference type="Proteomes" id="UP000054721"/>
    </source>
</evidence>
<organism evidence="1 2">
    <name type="scientific">Trichinella nativa</name>
    <dbReference type="NCBI Taxonomy" id="6335"/>
    <lineage>
        <taxon>Eukaryota</taxon>
        <taxon>Metazoa</taxon>
        <taxon>Ecdysozoa</taxon>
        <taxon>Nematoda</taxon>
        <taxon>Enoplea</taxon>
        <taxon>Dorylaimia</taxon>
        <taxon>Trichinellida</taxon>
        <taxon>Trichinellidae</taxon>
        <taxon>Trichinella</taxon>
    </lineage>
</organism>
<proteinExistence type="predicted"/>
<reference evidence="1 2" key="1">
    <citation type="submission" date="2015-05" db="EMBL/GenBank/DDBJ databases">
        <title>Evolution of Trichinella species and genotypes.</title>
        <authorList>
            <person name="Korhonen P.K."/>
            <person name="Edoardo P."/>
            <person name="Giuseppe L.R."/>
            <person name="Gasser R.B."/>
        </authorList>
    </citation>
    <scope>NUCLEOTIDE SEQUENCE [LARGE SCALE GENOMIC DNA]</scope>
    <source>
        <strain evidence="1">ISS10</strain>
    </source>
</reference>
<name>A0A0V1JR37_9BILA</name>
<sequence>MSQTPKFLGLANSYLVWRISICQENQLSHWLRLL</sequence>
<dbReference type="AlphaFoldDB" id="A0A0V1JR37"/>
<accession>A0A0V1JR37</accession>
<evidence type="ECO:0000313" key="1">
    <source>
        <dbReference type="EMBL" id="KRZ37389.1"/>
    </source>
</evidence>
<protein>
    <submittedName>
        <fullName evidence="1">Uncharacterized protein</fullName>
    </submittedName>
</protein>
<gene>
    <name evidence="1" type="ORF">T02_7701</name>
</gene>
<comment type="caution">
    <text evidence="1">The sequence shown here is derived from an EMBL/GenBank/DDBJ whole genome shotgun (WGS) entry which is preliminary data.</text>
</comment>